<accession>A0A7J7L6X5</accession>
<protein>
    <submittedName>
        <fullName evidence="1">Uncharacterized protein</fullName>
    </submittedName>
</protein>
<dbReference type="EMBL" id="JACGCM010002602">
    <property type="protein sequence ID" value="KAF6138299.1"/>
    <property type="molecule type" value="Genomic_DNA"/>
</dbReference>
<keyword evidence="2" id="KW-1185">Reference proteome</keyword>
<name>A0A7J7L6X5_9MAGN</name>
<dbReference type="PANTHER" id="PTHR31676">
    <property type="entry name" value="T31J12.3 PROTEIN-RELATED"/>
    <property type="match status" value="1"/>
</dbReference>
<dbReference type="InterPro" id="IPR036758">
    <property type="entry name" value="At5g01610-like"/>
</dbReference>
<reference evidence="1 2" key="1">
    <citation type="journal article" date="2020" name="IScience">
        <title>Genome Sequencing of the Endangered Kingdonia uniflora (Circaeasteraceae, Ranunculales) Reveals Potential Mechanisms of Evolutionary Specialization.</title>
        <authorList>
            <person name="Sun Y."/>
            <person name="Deng T."/>
            <person name="Zhang A."/>
            <person name="Moore M.J."/>
            <person name="Landis J.B."/>
            <person name="Lin N."/>
            <person name="Zhang H."/>
            <person name="Zhang X."/>
            <person name="Huang J."/>
            <person name="Zhang X."/>
            <person name="Sun H."/>
            <person name="Wang H."/>
        </authorList>
    </citation>
    <scope>NUCLEOTIDE SEQUENCE [LARGE SCALE GENOMIC DNA]</scope>
    <source>
        <strain evidence="1">TB1705</strain>
        <tissue evidence="1">Leaf</tissue>
    </source>
</reference>
<evidence type="ECO:0000313" key="1">
    <source>
        <dbReference type="EMBL" id="KAF6138299.1"/>
    </source>
</evidence>
<dbReference type="OrthoDB" id="1878965at2759"/>
<evidence type="ECO:0000313" key="2">
    <source>
        <dbReference type="Proteomes" id="UP000541444"/>
    </source>
</evidence>
<gene>
    <name evidence="1" type="ORF">GIB67_001449</name>
</gene>
<organism evidence="1 2">
    <name type="scientific">Kingdonia uniflora</name>
    <dbReference type="NCBI Taxonomy" id="39325"/>
    <lineage>
        <taxon>Eukaryota</taxon>
        <taxon>Viridiplantae</taxon>
        <taxon>Streptophyta</taxon>
        <taxon>Embryophyta</taxon>
        <taxon>Tracheophyta</taxon>
        <taxon>Spermatophyta</taxon>
        <taxon>Magnoliopsida</taxon>
        <taxon>Ranunculales</taxon>
        <taxon>Circaeasteraceae</taxon>
        <taxon>Kingdonia</taxon>
    </lineage>
</organism>
<dbReference type="PANTHER" id="PTHR31676:SF10">
    <property type="entry name" value="EXPRESSED PROTEIN"/>
    <property type="match status" value="1"/>
</dbReference>
<dbReference type="Pfam" id="PF04398">
    <property type="entry name" value="DUF538"/>
    <property type="match status" value="1"/>
</dbReference>
<dbReference type="Gene3D" id="2.30.240.10">
    <property type="entry name" value="At5g01610-like"/>
    <property type="match status" value="1"/>
</dbReference>
<comment type="caution">
    <text evidence="1">The sequence shown here is derived from an EMBL/GenBank/DDBJ whole genome shotgun (WGS) entry which is preliminary data.</text>
</comment>
<dbReference type="AlphaFoldDB" id="A0A7J7L6X5"/>
<dbReference type="Proteomes" id="UP000541444">
    <property type="component" value="Unassembled WGS sequence"/>
</dbReference>
<dbReference type="SUPFAM" id="SSF141562">
    <property type="entry name" value="At5g01610-like"/>
    <property type="match status" value="1"/>
</dbReference>
<dbReference type="InterPro" id="IPR007493">
    <property type="entry name" value="DUF538"/>
</dbReference>
<sequence>MVVLTEEMKAKAEIYHGDELGQVKTKELLQEVGLPNGLLPLENIIECGIVRETGFVWLKQKKKIEHKFEKVGKLVSYATDVTAYVEKLKIKKLTGVKVRELLLWITLTEIYIENPLVEKITFKSFTGISKDLPTPAFQIEDVKQISEVKEVKEEEKVEEGAKE</sequence>
<proteinExistence type="predicted"/>